<evidence type="ECO:0000259" key="1">
    <source>
        <dbReference type="Pfam" id="PF18029"/>
    </source>
</evidence>
<protein>
    <submittedName>
        <fullName evidence="2">VOC family protein</fullName>
    </submittedName>
</protein>
<evidence type="ECO:0000313" key="2">
    <source>
        <dbReference type="EMBL" id="MCK8676736.1"/>
    </source>
</evidence>
<evidence type="ECO:0000313" key="3">
    <source>
        <dbReference type="Proteomes" id="UP001522868"/>
    </source>
</evidence>
<dbReference type="CDD" id="cd06587">
    <property type="entry name" value="VOC"/>
    <property type="match status" value="1"/>
</dbReference>
<dbReference type="EMBL" id="JALPTH010000003">
    <property type="protein sequence ID" value="MCK8676736.1"/>
    <property type="molecule type" value="Genomic_DNA"/>
</dbReference>
<dbReference type="PANTHER" id="PTHR35908:SF1">
    <property type="entry name" value="CONSERVED PROTEIN"/>
    <property type="match status" value="1"/>
</dbReference>
<organism evidence="2 3">
    <name type="scientific">Streptomyces lichenis</name>
    <dbReference type="NCBI Taxonomy" id="2306967"/>
    <lineage>
        <taxon>Bacteria</taxon>
        <taxon>Bacillati</taxon>
        <taxon>Actinomycetota</taxon>
        <taxon>Actinomycetes</taxon>
        <taxon>Kitasatosporales</taxon>
        <taxon>Streptomycetaceae</taxon>
        <taxon>Streptomyces</taxon>
    </lineage>
</organism>
<dbReference type="Pfam" id="PF18029">
    <property type="entry name" value="Glyoxalase_6"/>
    <property type="match status" value="1"/>
</dbReference>
<proteinExistence type="predicted"/>
<dbReference type="Gene3D" id="3.10.180.10">
    <property type="entry name" value="2,3-Dihydroxybiphenyl 1,2-Dioxygenase, domain 1"/>
    <property type="match status" value="1"/>
</dbReference>
<feature type="domain" description="Glyoxalase-like" evidence="1">
    <location>
        <begin position="7"/>
        <end position="110"/>
    </location>
</feature>
<comment type="caution">
    <text evidence="2">The sequence shown here is derived from an EMBL/GenBank/DDBJ whole genome shotgun (WGS) entry which is preliminary data.</text>
</comment>
<reference evidence="2 3" key="1">
    <citation type="submission" date="2022-04" db="EMBL/GenBank/DDBJ databases">
        <title>Streptomyces sp. nov. LCR6-01 isolated from Lichen of Dirinaria sp.</title>
        <authorList>
            <person name="Kanchanasin P."/>
            <person name="Tanasupawat S."/>
            <person name="Phongsopitanun W."/>
        </authorList>
    </citation>
    <scope>NUCLEOTIDE SEQUENCE [LARGE SCALE GENOMIC DNA]</scope>
    <source>
        <strain evidence="2 3">LCR6-01</strain>
    </source>
</reference>
<dbReference type="Proteomes" id="UP001522868">
    <property type="component" value="Unassembled WGS sequence"/>
</dbReference>
<dbReference type="SUPFAM" id="SSF54593">
    <property type="entry name" value="Glyoxalase/Bleomycin resistance protein/Dihydroxybiphenyl dioxygenase"/>
    <property type="match status" value="1"/>
</dbReference>
<dbReference type="PANTHER" id="PTHR35908">
    <property type="entry name" value="HYPOTHETICAL FUSION PROTEIN"/>
    <property type="match status" value="1"/>
</dbReference>
<dbReference type="InterPro" id="IPR041581">
    <property type="entry name" value="Glyoxalase_6"/>
</dbReference>
<accession>A0ABT0I5Z3</accession>
<name>A0ABT0I5Z3_9ACTN</name>
<keyword evidence="3" id="KW-1185">Reference proteome</keyword>
<sequence length="113" mass="12533">MTLDAKMITIDCDEPRRLAAWWAKALDAEIAQDFGGEFVILGAEPLVLGFQRVDEPRQSKNRVHVDFHTEDRHAEVARLVALGATMVGEHSAGPMTWNVLQDIEGNEFCVAGE</sequence>
<dbReference type="InterPro" id="IPR029068">
    <property type="entry name" value="Glyas_Bleomycin-R_OHBP_Dase"/>
</dbReference>
<gene>
    <name evidence="2" type="ORF">M1O15_04860</name>
</gene>
<dbReference type="RefSeq" id="WP_248631948.1">
    <property type="nucleotide sequence ID" value="NZ_JALPTH010000003.1"/>
</dbReference>